<dbReference type="Gene3D" id="3.40.366.10">
    <property type="entry name" value="Malonyl-Coenzyme A Acyl Carrier Protein, domain 2"/>
    <property type="match status" value="1"/>
</dbReference>
<evidence type="ECO:0000313" key="4">
    <source>
        <dbReference type="EMBL" id="PLS04565.1"/>
    </source>
</evidence>
<proteinExistence type="predicted"/>
<evidence type="ECO:0000313" key="5">
    <source>
        <dbReference type="Proteomes" id="UP000234803"/>
    </source>
</evidence>
<dbReference type="Pfam" id="PF00698">
    <property type="entry name" value="Acyl_transf_1"/>
    <property type="match status" value="1"/>
</dbReference>
<evidence type="ECO:0000313" key="3">
    <source>
        <dbReference type="EMBL" id="MCY9186080.1"/>
    </source>
</evidence>
<organism evidence="3 6">
    <name type="scientific">Bacillus halotolerans</name>
    <dbReference type="NCBI Taxonomy" id="260554"/>
    <lineage>
        <taxon>Bacteria</taxon>
        <taxon>Bacillati</taxon>
        <taxon>Bacillota</taxon>
        <taxon>Bacilli</taxon>
        <taxon>Bacillales</taxon>
        <taxon>Bacillaceae</taxon>
        <taxon>Bacillus</taxon>
    </lineage>
</organism>
<dbReference type="EMBL" id="JALAWA010000010">
    <property type="protein sequence ID" value="MCY9186080.1"/>
    <property type="molecule type" value="Genomic_DNA"/>
</dbReference>
<protein>
    <submittedName>
        <fullName evidence="3 4">Acyltransferase</fullName>
    </submittedName>
</protein>
<dbReference type="SMART" id="SM00827">
    <property type="entry name" value="PKS_AT"/>
    <property type="match status" value="1"/>
</dbReference>
<dbReference type="PANTHER" id="PTHR45681">
    <property type="entry name" value="POLYKETIDE SYNTHASE 44-RELATED"/>
    <property type="match status" value="1"/>
</dbReference>
<evidence type="ECO:0000259" key="2">
    <source>
        <dbReference type="SMART" id="SM00827"/>
    </source>
</evidence>
<dbReference type="GO" id="GO:0016746">
    <property type="term" value="F:acyltransferase activity"/>
    <property type="evidence" value="ECO:0007669"/>
    <property type="project" value="UniProtKB-KW"/>
</dbReference>
<dbReference type="InterPro" id="IPR014043">
    <property type="entry name" value="Acyl_transferase_dom"/>
</dbReference>
<dbReference type="EMBL" id="PGUV01000016">
    <property type="protein sequence ID" value="PLS04565.1"/>
    <property type="molecule type" value="Genomic_DNA"/>
</dbReference>
<dbReference type="InterPro" id="IPR001227">
    <property type="entry name" value="Ac_transferase_dom_sf"/>
</dbReference>
<dbReference type="Proteomes" id="UP000234803">
    <property type="component" value="Unassembled WGS sequence"/>
</dbReference>
<evidence type="ECO:0000313" key="6">
    <source>
        <dbReference type="Proteomes" id="UP001073053"/>
    </source>
</evidence>
<evidence type="ECO:0000256" key="1">
    <source>
        <dbReference type="ARBA" id="ARBA00022679"/>
    </source>
</evidence>
<sequence>MNEPLVFMFSGQGSQYHHMGKELFSKNTVFRQCMLEMDAIVSRQIGISIVNEMYHPAKRVSDPFDRVLYTHPAIFMVEYSLYRVFAEKGIQPDYVLGASLGEFASAAASGVLDAKEILECILEQATVIEKYCDKGKMLAILDKPQLLLDHPHLFENSELTSIHYDSHFVISGESENIQQITDVLRENGILCQPLPVSYGFHSSLIDPAEDVYKEFLRSKSFKHPSIPLVSCLTGRSIREIHNDFFWDTVRRPMRFREAIQFLESQHTCHFIDLGPSGTLAAFVKQLISGDSANRCHSIITPFHQELKNLEMVERLQKLERK</sequence>
<comment type="caution">
    <text evidence="3">The sequence shown here is derived from an EMBL/GenBank/DDBJ whole genome shotgun (WGS) entry which is preliminary data.</text>
</comment>
<dbReference type="SUPFAM" id="SSF55048">
    <property type="entry name" value="Probable ACP-binding domain of malonyl-CoA ACP transacylase"/>
    <property type="match status" value="1"/>
</dbReference>
<dbReference type="AlphaFoldDB" id="A0A9Q4EMH7"/>
<dbReference type="RefSeq" id="WP_101861244.1">
    <property type="nucleotide sequence ID" value="NZ_JALAVZ010000007.1"/>
</dbReference>
<keyword evidence="1" id="KW-0808">Transferase</keyword>
<dbReference type="InterPro" id="IPR016035">
    <property type="entry name" value="Acyl_Trfase/lysoPLipase"/>
</dbReference>
<reference evidence="4 5" key="1">
    <citation type="submission" date="2017-12" db="EMBL/GenBank/DDBJ databases">
        <title>Comparative Functional Genomics of Dry Heat Resistant strains isolated from the Viking Spacecraft.</title>
        <authorList>
            <person name="Seuylemezian A."/>
            <person name="Cooper K."/>
            <person name="Vaishampayan P."/>
        </authorList>
    </citation>
    <scope>NUCLEOTIDE SEQUENCE [LARGE SCALE GENOMIC DNA]</scope>
    <source>
        <strain evidence="4 5">V48-19</strain>
    </source>
</reference>
<accession>A0A9Q4EMH7</accession>
<dbReference type="Gene3D" id="3.30.70.250">
    <property type="entry name" value="Malonyl-CoA ACP transacylase, ACP-binding"/>
    <property type="match status" value="1"/>
</dbReference>
<keyword evidence="3" id="KW-0012">Acyltransferase</keyword>
<name>A0A9Q4EMH7_9BACI</name>
<dbReference type="Proteomes" id="UP001073053">
    <property type="component" value="Unassembled WGS sequence"/>
</dbReference>
<feature type="domain" description="Malonyl-CoA:ACP transacylase (MAT)" evidence="2">
    <location>
        <begin position="8"/>
        <end position="302"/>
    </location>
</feature>
<reference evidence="3" key="2">
    <citation type="submission" date="2022-02" db="EMBL/GenBank/DDBJ databases">
        <title>Crop Bioprotection Bacillus Genome Sequencing.</title>
        <authorList>
            <person name="Dunlap C."/>
        </authorList>
    </citation>
    <scope>NUCLEOTIDE SEQUENCE</scope>
    <source>
        <strain evidence="3">EC49O2N-C10</strain>
    </source>
</reference>
<dbReference type="InterPro" id="IPR050444">
    <property type="entry name" value="Polyketide_Synthase"/>
</dbReference>
<dbReference type="InterPro" id="IPR016036">
    <property type="entry name" value="Malonyl_transacylase_ACP-bd"/>
</dbReference>
<dbReference type="PANTHER" id="PTHR45681:SF6">
    <property type="entry name" value="POLYKETIDE SYNTHASE 37"/>
    <property type="match status" value="1"/>
</dbReference>
<gene>
    <name evidence="4" type="ORF">CUU63_18925</name>
    <name evidence="3" type="ORF">MOF03_15700</name>
</gene>
<dbReference type="SUPFAM" id="SSF52151">
    <property type="entry name" value="FabD/lysophospholipase-like"/>
    <property type="match status" value="1"/>
</dbReference>